<dbReference type="EMBL" id="CP009788">
    <property type="protein sequence ID" value="AJE04405.1"/>
    <property type="molecule type" value="Genomic_DNA"/>
</dbReference>
<dbReference type="AlphaFoldDB" id="A0A0B5BIW3"/>
<dbReference type="HOGENOM" id="CLU_1728764_0_0_7"/>
<keyword evidence="1" id="KW-0812">Transmembrane</keyword>
<sequence length="151" mass="16996">MAQAFDFTRLRRLTVIHAVVQLFLLILLAGSAYVFLVKVPSASVLGSIVRVVVIQLALFYPIYKFAGADAEREVASSAPHLTTDEQNALRRKRVFSDIVKGALFIFFVVFTLRAPGAPAVQFMILSLFLLSYLCYFQCFNQVAKRLMRQKS</sequence>
<keyword evidence="1" id="KW-0472">Membrane</keyword>
<evidence type="ECO:0000313" key="3">
    <source>
        <dbReference type="Proteomes" id="UP000057609"/>
    </source>
</evidence>
<dbReference type="Proteomes" id="UP000057609">
    <property type="component" value="Chromosome"/>
</dbReference>
<proteinExistence type="predicted"/>
<gene>
    <name evidence="2" type="ORF">GPICK_14515</name>
</gene>
<evidence type="ECO:0000313" key="2">
    <source>
        <dbReference type="EMBL" id="AJE04405.1"/>
    </source>
</evidence>
<keyword evidence="1" id="KW-1133">Transmembrane helix</keyword>
<feature type="transmembrane region" description="Helical" evidence="1">
    <location>
        <begin position="122"/>
        <end position="143"/>
    </location>
</feature>
<name>A0A0B5BIW3_9BACT</name>
<reference evidence="2 3" key="1">
    <citation type="journal article" date="2015" name="Genome Announc.">
        <title>Complete Genome of Geobacter pickeringii G13T, a Metal-Reducing Isolate from Sedimentary Kaolin Deposits.</title>
        <authorList>
            <person name="Badalamenti J.P."/>
            <person name="Bond D.R."/>
        </authorList>
    </citation>
    <scope>NUCLEOTIDE SEQUENCE [LARGE SCALE GENOMIC DNA]</scope>
    <source>
        <strain evidence="2 3">G13</strain>
    </source>
</reference>
<dbReference type="RefSeq" id="WP_039744372.1">
    <property type="nucleotide sequence ID" value="NZ_CP009788.1"/>
</dbReference>
<feature type="transmembrane region" description="Helical" evidence="1">
    <location>
        <begin position="42"/>
        <end position="63"/>
    </location>
</feature>
<dbReference type="OrthoDB" id="5396109at2"/>
<evidence type="ECO:0000256" key="1">
    <source>
        <dbReference type="SAM" id="Phobius"/>
    </source>
</evidence>
<feature type="transmembrane region" description="Helical" evidence="1">
    <location>
        <begin position="12"/>
        <end position="36"/>
    </location>
</feature>
<keyword evidence="3" id="KW-1185">Reference proteome</keyword>
<dbReference type="KEGG" id="gpi:GPICK_14515"/>
<protein>
    <submittedName>
        <fullName evidence="2">Uncharacterized protein</fullName>
    </submittedName>
</protein>
<accession>A0A0B5BIW3</accession>
<feature type="transmembrane region" description="Helical" evidence="1">
    <location>
        <begin position="98"/>
        <end position="116"/>
    </location>
</feature>
<organism evidence="2 3">
    <name type="scientific">Geobacter pickeringii</name>
    <dbReference type="NCBI Taxonomy" id="345632"/>
    <lineage>
        <taxon>Bacteria</taxon>
        <taxon>Pseudomonadati</taxon>
        <taxon>Thermodesulfobacteriota</taxon>
        <taxon>Desulfuromonadia</taxon>
        <taxon>Geobacterales</taxon>
        <taxon>Geobacteraceae</taxon>
        <taxon>Geobacter</taxon>
    </lineage>
</organism>